<dbReference type="InterPro" id="IPR012318">
    <property type="entry name" value="HTH_CRP"/>
</dbReference>
<dbReference type="PROSITE" id="PS51257">
    <property type="entry name" value="PROKAR_LIPOPROTEIN"/>
    <property type="match status" value="1"/>
</dbReference>
<dbReference type="SMART" id="SM00419">
    <property type="entry name" value="HTH_CRP"/>
    <property type="match status" value="1"/>
</dbReference>
<proteinExistence type="predicted"/>
<dbReference type="GO" id="GO:0005829">
    <property type="term" value="C:cytosol"/>
    <property type="evidence" value="ECO:0007669"/>
    <property type="project" value="TreeGrafter"/>
</dbReference>
<organism evidence="5">
    <name type="scientific">mine drainage metagenome</name>
    <dbReference type="NCBI Taxonomy" id="410659"/>
    <lineage>
        <taxon>unclassified sequences</taxon>
        <taxon>metagenomes</taxon>
        <taxon>ecological metagenomes</taxon>
    </lineage>
</organism>
<dbReference type="Pfam" id="PF13545">
    <property type="entry name" value="HTH_Crp_2"/>
    <property type="match status" value="1"/>
</dbReference>
<dbReference type="FunFam" id="1.10.10.10:FF:000028">
    <property type="entry name" value="Fumarate/nitrate reduction transcriptional regulator Fnr"/>
    <property type="match status" value="1"/>
</dbReference>
<dbReference type="PRINTS" id="PR00034">
    <property type="entry name" value="HTHCRP"/>
</dbReference>
<dbReference type="InterPro" id="IPR018335">
    <property type="entry name" value="Tscrpt_reg_HTH_Crp-type_CS"/>
</dbReference>
<dbReference type="InterPro" id="IPR036388">
    <property type="entry name" value="WH-like_DNA-bd_sf"/>
</dbReference>
<dbReference type="PANTHER" id="PTHR24567">
    <property type="entry name" value="CRP FAMILY TRANSCRIPTIONAL REGULATORY PROTEIN"/>
    <property type="match status" value="1"/>
</dbReference>
<reference evidence="5" key="1">
    <citation type="submission" date="2009-10" db="EMBL/GenBank/DDBJ databases">
        <title>Diversity of trophic interactions inside an arsenic-rich microbial ecosystem.</title>
        <authorList>
            <person name="Bertin P.N."/>
            <person name="Heinrich-Salmeron A."/>
            <person name="Pelletier E."/>
            <person name="Goulhen-Chollet F."/>
            <person name="Arsene-Ploetze F."/>
            <person name="Gallien S."/>
            <person name="Calteau A."/>
            <person name="Vallenet D."/>
            <person name="Casiot C."/>
            <person name="Chane-Woon-Ming B."/>
            <person name="Giloteaux L."/>
            <person name="Barakat M."/>
            <person name="Bonnefoy V."/>
            <person name="Bruneel O."/>
            <person name="Chandler M."/>
            <person name="Cleiss J."/>
            <person name="Duran R."/>
            <person name="Elbaz-Poulichet F."/>
            <person name="Fonknechten N."/>
            <person name="Lauga B."/>
            <person name="Mornico D."/>
            <person name="Ortet P."/>
            <person name="Schaeffer C."/>
            <person name="Siguier P."/>
            <person name="Alexander Thil Smith A."/>
            <person name="Van Dorsselaer A."/>
            <person name="Weissenbach J."/>
            <person name="Medigue C."/>
            <person name="Le Paslier D."/>
        </authorList>
    </citation>
    <scope>NUCLEOTIDE SEQUENCE</scope>
</reference>
<dbReference type="CDD" id="cd00092">
    <property type="entry name" value="HTH_CRP"/>
    <property type="match status" value="1"/>
</dbReference>
<dbReference type="EMBL" id="CABM01000043">
    <property type="protein sequence ID" value="CBH97452.1"/>
    <property type="molecule type" value="Genomic_DNA"/>
</dbReference>
<feature type="domain" description="HTH crp-type" evidence="4">
    <location>
        <begin position="156"/>
        <end position="229"/>
    </location>
</feature>
<dbReference type="Gene3D" id="2.60.120.10">
    <property type="entry name" value="Jelly Rolls"/>
    <property type="match status" value="1"/>
</dbReference>
<keyword evidence="2" id="KW-0238">DNA-binding</keyword>
<dbReference type="AlphaFoldDB" id="E6PR97"/>
<evidence type="ECO:0000256" key="3">
    <source>
        <dbReference type="ARBA" id="ARBA00023163"/>
    </source>
</evidence>
<dbReference type="GO" id="GO:0003677">
    <property type="term" value="F:DNA binding"/>
    <property type="evidence" value="ECO:0007669"/>
    <property type="project" value="UniProtKB-KW"/>
</dbReference>
<keyword evidence="1" id="KW-0805">Transcription regulation</keyword>
<accession>E6PR97</accession>
<dbReference type="PROSITE" id="PS00042">
    <property type="entry name" value="HTH_CRP_1"/>
    <property type="match status" value="1"/>
</dbReference>
<evidence type="ECO:0000256" key="2">
    <source>
        <dbReference type="ARBA" id="ARBA00023125"/>
    </source>
</evidence>
<dbReference type="Pfam" id="PF00027">
    <property type="entry name" value="cNMP_binding"/>
    <property type="match status" value="1"/>
</dbReference>
<dbReference type="PROSITE" id="PS51063">
    <property type="entry name" value="HTH_CRP_2"/>
    <property type="match status" value="1"/>
</dbReference>
<protein>
    <submittedName>
        <fullName evidence="5">Putative catabolite gene activator Crp</fullName>
    </submittedName>
</protein>
<keyword evidence="3" id="KW-0804">Transcription</keyword>
<dbReference type="GO" id="GO:0003700">
    <property type="term" value="F:DNA-binding transcription factor activity"/>
    <property type="evidence" value="ECO:0007669"/>
    <property type="project" value="InterPro"/>
</dbReference>
<sequence length="250" mass="27462">MNRVPISAASILPGSGACEDCLPLGLSAHLRTRLRLLAVHRIQVAHGETLLHAGAAFRHLYAVCKGSFKSVFLGEDGGQQIIAFHWPRQLLGLSGYAEKACLTDLIALEPTEAYEFSWHAIEALARESPEFLEHLLDSMSERLALAKRDQFMLGSMCSTQKIAYFLLQMAAHAPACGLAAGSFTLPMTREDIGSYLGLTMETVSRLLSQLSKAGVVLIDRKRVTLRKSDVLQAWLDGETKPFAWKSPIRV</sequence>
<gene>
    <name evidence="5" type="ORF">CARN2_2924</name>
</gene>
<dbReference type="SMART" id="SM00100">
    <property type="entry name" value="cNMP"/>
    <property type="match status" value="1"/>
</dbReference>
<dbReference type="InterPro" id="IPR014710">
    <property type="entry name" value="RmlC-like_jellyroll"/>
</dbReference>
<evidence type="ECO:0000313" key="5">
    <source>
        <dbReference type="EMBL" id="CBH97452.1"/>
    </source>
</evidence>
<comment type="caution">
    <text evidence="5">The sequence shown here is derived from an EMBL/GenBank/DDBJ whole genome shotgun (WGS) entry which is preliminary data.</text>
</comment>
<evidence type="ECO:0000256" key="1">
    <source>
        <dbReference type="ARBA" id="ARBA00023015"/>
    </source>
</evidence>
<dbReference type="InterPro" id="IPR050397">
    <property type="entry name" value="Env_Response_Regulators"/>
</dbReference>
<dbReference type="InterPro" id="IPR000595">
    <property type="entry name" value="cNMP-bd_dom"/>
</dbReference>
<dbReference type="Gene3D" id="1.10.10.10">
    <property type="entry name" value="Winged helix-like DNA-binding domain superfamily/Winged helix DNA-binding domain"/>
    <property type="match status" value="1"/>
</dbReference>
<dbReference type="InterPro" id="IPR036390">
    <property type="entry name" value="WH_DNA-bd_sf"/>
</dbReference>
<dbReference type="CDD" id="cd00038">
    <property type="entry name" value="CAP_ED"/>
    <property type="match status" value="1"/>
</dbReference>
<dbReference type="SUPFAM" id="SSF46785">
    <property type="entry name" value="Winged helix' DNA-binding domain"/>
    <property type="match status" value="1"/>
</dbReference>
<evidence type="ECO:0000259" key="4">
    <source>
        <dbReference type="PROSITE" id="PS51063"/>
    </source>
</evidence>
<dbReference type="PANTHER" id="PTHR24567:SF75">
    <property type="entry name" value="FUMARATE AND NITRATE REDUCTION REGULATORY PROTEIN"/>
    <property type="match status" value="1"/>
</dbReference>
<name>E6PR97_9ZZZZ</name>
<dbReference type="SUPFAM" id="SSF51206">
    <property type="entry name" value="cAMP-binding domain-like"/>
    <property type="match status" value="1"/>
</dbReference>
<dbReference type="InterPro" id="IPR018490">
    <property type="entry name" value="cNMP-bd_dom_sf"/>
</dbReference>